<dbReference type="Gene3D" id="3.40.710.10">
    <property type="entry name" value="DD-peptidase/beta-lactamase superfamily"/>
    <property type="match status" value="1"/>
</dbReference>
<evidence type="ECO:0000313" key="15">
    <source>
        <dbReference type="Proteomes" id="UP000642070"/>
    </source>
</evidence>
<dbReference type="GO" id="GO:0009002">
    <property type="term" value="F:serine-type D-Ala-D-Ala carboxypeptidase activity"/>
    <property type="evidence" value="ECO:0007669"/>
    <property type="project" value="InterPro"/>
</dbReference>
<reference evidence="14" key="1">
    <citation type="journal article" date="2014" name="Int. J. Syst. Evol. Microbiol.">
        <title>Complete genome sequence of Corynebacterium casei LMG S-19264T (=DSM 44701T), isolated from a smear-ripened cheese.</title>
        <authorList>
            <consortium name="US DOE Joint Genome Institute (JGI-PGF)"/>
            <person name="Walter F."/>
            <person name="Albersmeier A."/>
            <person name="Kalinowski J."/>
            <person name="Ruckert C."/>
        </authorList>
    </citation>
    <scope>NUCLEOTIDE SEQUENCE</scope>
    <source>
        <strain evidence="14">JCM 19831</strain>
    </source>
</reference>
<feature type="transmembrane region" description="Helical" evidence="11">
    <location>
        <begin position="370"/>
        <end position="391"/>
    </location>
</feature>
<proteinExistence type="inferred from homology"/>
<dbReference type="InterPro" id="IPR012338">
    <property type="entry name" value="Beta-lactam/transpept-like"/>
</dbReference>
<keyword evidence="6" id="KW-0961">Cell wall biogenesis/degradation</keyword>
<feature type="signal peptide" evidence="12">
    <location>
        <begin position="1"/>
        <end position="24"/>
    </location>
</feature>
<comment type="similarity">
    <text evidence="1 9">Belongs to the peptidase S11 family.</text>
</comment>
<dbReference type="InterPro" id="IPR001967">
    <property type="entry name" value="Peptidase_S11_N"/>
</dbReference>
<keyword evidence="2 12" id="KW-0732">Signal</keyword>
<evidence type="ECO:0000256" key="5">
    <source>
        <dbReference type="ARBA" id="ARBA00022984"/>
    </source>
</evidence>
<feature type="binding site" evidence="8">
    <location>
        <position position="276"/>
    </location>
    <ligand>
        <name>substrate</name>
    </ligand>
</feature>
<dbReference type="AlphaFoldDB" id="A0A917U364"/>
<evidence type="ECO:0000256" key="2">
    <source>
        <dbReference type="ARBA" id="ARBA00022729"/>
    </source>
</evidence>
<gene>
    <name evidence="14" type="ORF">GCM10007977_065780</name>
</gene>
<protein>
    <submittedName>
        <fullName evidence="14">Penicillin-binding protein DacB1</fullName>
    </submittedName>
</protein>
<keyword evidence="5" id="KW-0573">Peptidoglycan synthesis</keyword>
<dbReference type="PANTHER" id="PTHR21581">
    <property type="entry name" value="D-ALANYL-D-ALANINE CARBOXYPEPTIDASE"/>
    <property type="match status" value="1"/>
</dbReference>
<dbReference type="GO" id="GO:0009252">
    <property type="term" value="P:peptidoglycan biosynthetic process"/>
    <property type="evidence" value="ECO:0007669"/>
    <property type="project" value="UniProtKB-KW"/>
</dbReference>
<dbReference type="RefSeq" id="WP_190253882.1">
    <property type="nucleotide sequence ID" value="NZ_BMPI01000037.1"/>
</dbReference>
<feature type="chain" id="PRO_5039422296" evidence="12">
    <location>
        <begin position="25"/>
        <end position="395"/>
    </location>
</feature>
<organism evidence="14 15">
    <name type="scientific">Dactylosporangium sucinum</name>
    <dbReference type="NCBI Taxonomy" id="1424081"/>
    <lineage>
        <taxon>Bacteria</taxon>
        <taxon>Bacillati</taxon>
        <taxon>Actinomycetota</taxon>
        <taxon>Actinomycetes</taxon>
        <taxon>Micromonosporales</taxon>
        <taxon>Micromonosporaceae</taxon>
        <taxon>Dactylosporangium</taxon>
    </lineage>
</organism>
<keyword evidence="4" id="KW-0133">Cell shape</keyword>
<dbReference type="EMBL" id="BMPI01000037">
    <property type="protein sequence ID" value="GGM54940.1"/>
    <property type="molecule type" value="Genomic_DNA"/>
</dbReference>
<evidence type="ECO:0000256" key="11">
    <source>
        <dbReference type="SAM" id="Phobius"/>
    </source>
</evidence>
<feature type="domain" description="Peptidase S11 D-alanyl-D-alanine carboxypeptidase A N-terminal" evidence="13">
    <location>
        <begin position="73"/>
        <end position="306"/>
    </location>
</feature>
<feature type="compositionally biased region" description="Pro residues" evidence="10">
    <location>
        <begin position="40"/>
        <end position="49"/>
    </location>
</feature>
<keyword evidence="11" id="KW-0472">Membrane</keyword>
<feature type="compositionally biased region" description="Basic and acidic residues" evidence="10">
    <location>
        <begin position="342"/>
        <end position="354"/>
    </location>
</feature>
<evidence type="ECO:0000256" key="1">
    <source>
        <dbReference type="ARBA" id="ARBA00007164"/>
    </source>
</evidence>
<feature type="active site" evidence="7">
    <location>
        <position position="165"/>
    </location>
</feature>
<evidence type="ECO:0000256" key="7">
    <source>
        <dbReference type="PIRSR" id="PIRSR618044-1"/>
    </source>
</evidence>
<evidence type="ECO:0000256" key="6">
    <source>
        <dbReference type="ARBA" id="ARBA00023316"/>
    </source>
</evidence>
<dbReference type="Pfam" id="PF00768">
    <property type="entry name" value="Peptidase_S11"/>
    <property type="match status" value="1"/>
</dbReference>
<dbReference type="PRINTS" id="PR00725">
    <property type="entry name" value="DADACBPTASE1"/>
</dbReference>
<evidence type="ECO:0000256" key="9">
    <source>
        <dbReference type="RuleBase" id="RU004016"/>
    </source>
</evidence>
<keyword evidence="3" id="KW-0378">Hydrolase</keyword>
<reference evidence="14" key="2">
    <citation type="submission" date="2020-09" db="EMBL/GenBank/DDBJ databases">
        <authorList>
            <person name="Sun Q."/>
            <person name="Ohkuma M."/>
        </authorList>
    </citation>
    <scope>NUCLEOTIDE SEQUENCE</scope>
    <source>
        <strain evidence="14">JCM 19831</strain>
    </source>
</reference>
<keyword evidence="11" id="KW-1133">Transmembrane helix</keyword>
<dbReference type="GO" id="GO:0071555">
    <property type="term" value="P:cell wall organization"/>
    <property type="evidence" value="ECO:0007669"/>
    <property type="project" value="UniProtKB-KW"/>
</dbReference>
<dbReference type="PANTHER" id="PTHR21581:SF33">
    <property type="entry name" value="D-ALANYL-D-ALANINE CARBOXYPEPTIDASE DACB"/>
    <property type="match status" value="1"/>
</dbReference>
<evidence type="ECO:0000256" key="10">
    <source>
        <dbReference type="SAM" id="MobiDB-lite"/>
    </source>
</evidence>
<feature type="region of interest" description="Disordered" evidence="10">
    <location>
        <begin position="36"/>
        <end position="62"/>
    </location>
</feature>
<feature type="active site" description="Proton acceptor" evidence="7">
    <location>
        <position position="111"/>
    </location>
</feature>
<name>A0A917U364_9ACTN</name>
<evidence type="ECO:0000256" key="8">
    <source>
        <dbReference type="PIRSR" id="PIRSR618044-2"/>
    </source>
</evidence>
<evidence type="ECO:0000256" key="4">
    <source>
        <dbReference type="ARBA" id="ARBA00022960"/>
    </source>
</evidence>
<dbReference type="GO" id="GO:0006508">
    <property type="term" value="P:proteolysis"/>
    <property type="evidence" value="ECO:0007669"/>
    <property type="project" value="InterPro"/>
</dbReference>
<keyword evidence="15" id="KW-1185">Reference proteome</keyword>
<feature type="region of interest" description="Disordered" evidence="10">
    <location>
        <begin position="342"/>
        <end position="363"/>
    </location>
</feature>
<keyword evidence="11" id="KW-0812">Transmembrane</keyword>
<dbReference type="SUPFAM" id="SSF56601">
    <property type="entry name" value="beta-lactamase/transpeptidase-like"/>
    <property type="match status" value="1"/>
</dbReference>
<comment type="caution">
    <text evidence="14">The sequence shown here is derived from an EMBL/GenBank/DDBJ whole genome shotgun (WGS) entry which is preliminary data.</text>
</comment>
<accession>A0A917U364</accession>
<evidence type="ECO:0000256" key="12">
    <source>
        <dbReference type="SAM" id="SignalP"/>
    </source>
</evidence>
<dbReference type="GO" id="GO:0008360">
    <property type="term" value="P:regulation of cell shape"/>
    <property type="evidence" value="ECO:0007669"/>
    <property type="project" value="UniProtKB-KW"/>
</dbReference>
<dbReference type="Proteomes" id="UP000642070">
    <property type="component" value="Unassembled WGS sequence"/>
</dbReference>
<evidence type="ECO:0000313" key="14">
    <source>
        <dbReference type="EMBL" id="GGM54940.1"/>
    </source>
</evidence>
<dbReference type="InterPro" id="IPR018044">
    <property type="entry name" value="Peptidase_S11"/>
</dbReference>
<evidence type="ECO:0000259" key="13">
    <source>
        <dbReference type="Pfam" id="PF00768"/>
    </source>
</evidence>
<feature type="active site" description="Acyl-ester intermediate" evidence="7">
    <location>
        <position position="108"/>
    </location>
</feature>
<sequence>MAATGFLAAVTGVVLLASPTPAVSAPADEALPCPYASIPTIPPTPPSPPRDTSKAPVGGERLGTTGLAVPAGTAAPPTLSAMSWVVADLDTGEVLGACAPHLRRRPASVQKLLLAATAMPKLDPNLVVEATPEDLALPADSSAVGMIVGGKYPVSTLWYGLLLQSGNDTANALARVNGGDGGVAATIAAMNAEARRLGADDTHAVTPSGLDAPDQLTSAYDLALIARVDLDRPDFRQYDTQPTFQWPAQPPKDPKGFQIQNENKLLTNYPGALGGKTGFTDEARHTYVGAAQRDGRRLVVTLMGAEIVPGRTWKQASMLLDWGFALPKGSSVGHLVTPAEAEELHRTPPDESAKAEAATGRPASRHEHRWGLIGMLAGLALLIAVAGVVAVRRLR</sequence>
<evidence type="ECO:0000256" key="3">
    <source>
        <dbReference type="ARBA" id="ARBA00022801"/>
    </source>
</evidence>